<proteinExistence type="predicted"/>
<dbReference type="Proteomes" id="UP000184383">
    <property type="component" value="Unassembled WGS sequence"/>
</dbReference>
<name>A0A1L9RHQ9_ASPWE</name>
<gene>
    <name evidence="3" type="ORF">ASPWEDRAFT_29560</name>
</gene>
<protein>
    <submittedName>
        <fullName evidence="3">Uncharacterized protein</fullName>
    </submittedName>
</protein>
<reference evidence="4" key="1">
    <citation type="journal article" date="2017" name="Genome Biol.">
        <title>Comparative genomics reveals high biological diversity and specific adaptations in the industrially and medically important fungal genus Aspergillus.</title>
        <authorList>
            <person name="de Vries R.P."/>
            <person name="Riley R."/>
            <person name="Wiebenga A."/>
            <person name="Aguilar-Osorio G."/>
            <person name="Amillis S."/>
            <person name="Uchima C.A."/>
            <person name="Anderluh G."/>
            <person name="Asadollahi M."/>
            <person name="Askin M."/>
            <person name="Barry K."/>
            <person name="Battaglia E."/>
            <person name="Bayram O."/>
            <person name="Benocci T."/>
            <person name="Braus-Stromeyer S.A."/>
            <person name="Caldana C."/>
            <person name="Canovas D."/>
            <person name="Cerqueira G.C."/>
            <person name="Chen F."/>
            <person name="Chen W."/>
            <person name="Choi C."/>
            <person name="Clum A."/>
            <person name="Dos Santos R.A."/>
            <person name="Damasio A.R."/>
            <person name="Diallinas G."/>
            <person name="Emri T."/>
            <person name="Fekete E."/>
            <person name="Flipphi M."/>
            <person name="Freyberg S."/>
            <person name="Gallo A."/>
            <person name="Gournas C."/>
            <person name="Habgood R."/>
            <person name="Hainaut M."/>
            <person name="Harispe M.L."/>
            <person name="Henrissat B."/>
            <person name="Hilden K.S."/>
            <person name="Hope R."/>
            <person name="Hossain A."/>
            <person name="Karabika E."/>
            <person name="Karaffa L."/>
            <person name="Karanyi Z."/>
            <person name="Krasevec N."/>
            <person name="Kuo A."/>
            <person name="Kusch H."/>
            <person name="LaButti K."/>
            <person name="Lagendijk E.L."/>
            <person name="Lapidus A."/>
            <person name="Levasseur A."/>
            <person name="Lindquist E."/>
            <person name="Lipzen A."/>
            <person name="Logrieco A.F."/>
            <person name="MacCabe A."/>
            <person name="Maekelae M.R."/>
            <person name="Malavazi I."/>
            <person name="Melin P."/>
            <person name="Meyer V."/>
            <person name="Mielnichuk N."/>
            <person name="Miskei M."/>
            <person name="Molnar A.P."/>
            <person name="Mule G."/>
            <person name="Ngan C.Y."/>
            <person name="Orejas M."/>
            <person name="Orosz E."/>
            <person name="Ouedraogo J.P."/>
            <person name="Overkamp K.M."/>
            <person name="Park H.-S."/>
            <person name="Perrone G."/>
            <person name="Piumi F."/>
            <person name="Punt P.J."/>
            <person name="Ram A.F."/>
            <person name="Ramon A."/>
            <person name="Rauscher S."/>
            <person name="Record E."/>
            <person name="Riano-Pachon D.M."/>
            <person name="Robert V."/>
            <person name="Roehrig J."/>
            <person name="Ruller R."/>
            <person name="Salamov A."/>
            <person name="Salih N.S."/>
            <person name="Samson R.A."/>
            <person name="Sandor E."/>
            <person name="Sanguinetti M."/>
            <person name="Schuetze T."/>
            <person name="Sepcic K."/>
            <person name="Shelest E."/>
            <person name="Sherlock G."/>
            <person name="Sophianopoulou V."/>
            <person name="Squina F.M."/>
            <person name="Sun H."/>
            <person name="Susca A."/>
            <person name="Todd R.B."/>
            <person name="Tsang A."/>
            <person name="Unkles S.E."/>
            <person name="van de Wiele N."/>
            <person name="van Rossen-Uffink D."/>
            <person name="Oliveira J.V."/>
            <person name="Vesth T.C."/>
            <person name="Visser J."/>
            <person name="Yu J.-H."/>
            <person name="Zhou M."/>
            <person name="Andersen M.R."/>
            <person name="Archer D.B."/>
            <person name="Baker S.E."/>
            <person name="Benoit I."/>
            <person name="Brakhage A.A."/>
            <person name="Braus G.H."/>
            <person name="Fischer R."/>
            <person name="Frisvad J.C."/>
            <person name="Goldman G.H."/>
            <person name="Houbraken J."/>
            <person name="Oakley B."/>
            <person name="Pocsi I."/>
            <person name="Scazzocchio C."/>
            <person name="Seiboth B."/>
            <person name="vanKuyk P.A."/>
            <person name="Wortman J."/>
            <person name="Dyer P.S."/>
            <person name="Grigoriev I.V."/>
        </authorList>
    </citation>
    <scope>NUCLEOTIDE SEQUENCE [LARGE SCALE GENOMIC DNA]</scope>
    <source>
        <strain evidence="4">DTO 134E9</strain>
    </source>
</reference>
<feature type="chain" id="PRO_5012431291" evidence="2">
    <location>
        <begin position="19"/>
        <end position="156"/>
    </location>
</feature>
<keyword evidence="4" id="KW-1185">Reference proteome</keyword>
<dbReference type="VEuPathDB" id="FungiDB:ASPWEDRAFT_29560"/>
<feature type="signal peptide" evidence="2">
    <location>
        <begin position="1"/>
        <end position="18"/>
    </location>
</feature>
<dbReference type="RefSeq" id="XP_040688084.1">
    <property type="nucleotide sequence ID" value="XM_040833300.1"/>
</dbReference>
<dbReference type="GeneID" id="63749148"/>
<evidence type="ECO:0000313" key="3">
    <source>
        <dbReference type="EMBL" id="OJJ34408.1"/>
    </source>
</evidence>
<sequence>MHLSTILTSLAIVAPAISAPIIPISIAEANAVAMAGAAAITTRDTPSASVRLQYSIPTPEPANKQGPTQRHPSNPPALHRPLQPMPVGDSLVSPNPSYLDGRDTDTDSDVSEYTLHDGNCWLYDQSGCGGTERALEVGTHSFVPFHSVSIWCTAVQ</sequence>
<keyword evidence="2" id="KW-0732">Signal</keyword>
<dbReference type="AlphaFoldDB" id="A0A1L9RHQ9"/>
<organism evidence="3 4">
    <name type="scientific">Aspergillus wentii DTO 134E9</name>
    <dbReference type="NCBI Taxonomy" id="1073089"/>
    <lineage>
        <taxon>Eukaryota</taxon>
        <taxon>Fungi</taxon>
        <taxon>Dikarya</taxon>
        <taxon>Ascomycota</taxon>
        <taxon>Pezizomycotina</taxon>
        <taxon>Eurotiomycetes</taxon>
        <taxon>Eurotiomycetidae</taxon>
        <taxon>Eurotiales</taxon>
        <taxon>Aspergillaceae</taxon>
        <taxon>Aspergillus</taxon>
        <taxon>Aspergillus subgen. Cremei</taxon>
    </lineage>
</organism>
<evidence type="ECO:0000313" key="4">
    <source>
        <dbReference type="Proteomes" id="UP000184383"/>
    </source>
</evidence>
<evidence type="ECO:0000256" key="2">
    <source>
        <dbReference type="SAM" id="SignalP"/>
    </source>
</evidence>
<accession>A0A1L9RHQ9</accession>
<feature type="region of interest" description="Disordered" evidence="1">
    <location>
        <begin position="55"/>
        <end position="106"/>
    </location>
</feature>
<dbReference type="EMBL" id="KV878213">
    <property type="protein sequence ID" value="OJJ34408.1"/>
    <property type="molecule type" value="Genomic_DNA"/>
</dbReference>
<evidence type="ECO:0000256" key="1">
    <source>
        <dbReference type="SAM" id="MobiDB-lite"/>
    </source>
</evidence>